<evidence type="ECO:0000256" key="3">
    <source>
        <dbReference type="ARBA" id="ARBA00022448"/>
    </source>
</evidence>
<dbReference type="PANTHER" id="PTHR48022:SF41">
    <property type="entry name" value="MAJOR FACILITATOR SUPERFAMILY (MFS) PROFILE DOMAIN-CONTAINING PROTEIN"/>
    <property type="match status" value="1"/>
</dbReference>
<evidence type="ECO:0000256" key="5">
    <source>
        <dbReference type="ARBA" id="ARBA00022989"/>
    </source>
</evidence>
<dbReference type="FunFam" id="1.20.1250.20:FF:000078">
    <property type="entry name" value="MFS maltose transporter, putative"/>
    <property type="match status" value="1"/>
</dbReference>
<dbReference type="OrthoDB" id="6612291at2759"/>
<evidence type="ECO:0000256" key="4">
    <source>
        <dbReference type="ARBA" id="ARBA00022692"/>
    </source>
</evidence>
<dbReference type="NCBIfam" id="TIGR00879">
    <property type="entry name" value="SP"/>
    <property type="match status" value="1"/>
</dbReference>
<evidence type="ECO:0000313" key="11">
    <source>
        <dbReference type="Proteomes" id="UP000756346"/>
    </source>
</evidence>
<dbReference type="InterPro" id="IPR020846">
    <property type="entry name" value="MFS_dom"/>
</dbReference>
<feature type="transmembrane region" description="Helical" evidence="8">
    <location>
        <begin position="397"/>
        <end position="414"/>
    </location>
</feature>
<feature type="transmembrane region" description="Helical" evidence="8">
    <location>
        <begin position="150"/>
        <end position="172"/>
    </location>
</feature>
<dbReference type="EMBL" id="JAGTJQ010000013">
    <property type="protein sequence ID" value="KAH7014420.1"/>
    <property type="molecule type" value="Genomic_DNA"/>
</dbReference>
<dbReference type="GeneID" id="70191148"/>
<keyword evidence="6 8" id="KW-0472">Membrane</keyword>
<feature type="transmembrane region" description="Helical" evidence="8">
    <location>
        <begin position="356"/>
        <end position="377"/>
    </location>
</feature>
<evidence type="ECO:0000256" key="1">
    <source>
        <dbReference type="ARBA" id="ARBA00004141"/>
    </source>
</evidence>
<feature type="transmembrane region" description="Helical" evidence="8">
    <location>
        <begin position="223"/>
        <end position="244"/>
    </location>
</feature>
<evidence type="ECO:0000313" key="10">
    <source>
        <dbReference type="EMBL" id="KAH7014420.1"/>
    </source>
</evidence>
<feature type="transmembrane region" description="Helical" evidence="8">
    <location>
        <begin position="441"/>
        <end position="461"/>
    </location>
</feature>
<dbReference type="Pfam" id="PF00083">
    <property type="entry name" value="Sugar_tr"/>
    <property type="match status" value="1"/>
</dbReference>
<dbReference type="SUPFAM" id="SSF103473">
    <property type="entry name" value="MFS general substrate transporter"/>
    <property type="match status" value="1"/>
</dbReference>
<feature type="transmembrane region" description="Helical" evidence="8">
    <location>
        <begin position="184"/>
        <end position="203"/>
    </location>
</feature>
<dbReference type="PANTHER" id="PTHR48022">
    <property type="entry name" value="PLASTIDIC GLUCOSE TRANSPORTER 4"/>
    <property type="match status" value="1"/>
</dbReference>
<proteinExistence type="inferred from homology"/>
<reference evidence="10" key="1">
    <citation type="journal article" date="2021" name="Nat. Commun.">
        <title>Genetic determinants of endophytism in the Arabidopsis root mycobiome.</title>
        <authorList>
            <person name="Mesny F."/>
            <person name="Miyauchi S."/>
            <person name="Thiergart T."/>
            <person name="Pickel B."/>
            <person name="Atanasova L."/>
            <person name="Karlsson M."/>
            <person name="Huettel B."/>
            <person name="Barry K.W."/>
            <person name="Haridas S."/>
            <person name="Chen C."/>
            <person name="Bauer D."/>
            <person name="Andreopoulos W."/>
            <person name="Pangilinan J."/>
            <person name="LaButti K."/>
            <person name="Riley R."/>
            <person name="Lipzen A."/>
            <person name="Clum A."/>
            <person name="Drula E."/>
            <person name="Henrissat B."/>
            <person name="Kohler A."/>
            <person name="Grigoriev I.V."/>
            <person name="Martin F.M."/>
            <person name="Hacquard S."/>
        </authorList>
    </citation>
    <scope>NUCLEOTIDE SEQUENCE</scope>
    <source>
        <strain evidence="10">MPI-CAGE-CH-0230</strain>
    </source>
</reference>
<feature type="transmembrane region" description="Helical" evidence="8">
    <location>
        <begin position="126"/>
        <end position="144"/>
    </location>
</feature>
<dbReference type="InterPro" id="IPR050360">
    <property type="entry name" value="MFS_Sugar_Transporters"/>
</dbReference>
<keyword evidence="11" id="KW-1185">Reference proteome</keyword>
<accession>A0A9P8XRZ7</accession>
<dbReference type="Proteomes" id="UP000756346">
    <property type="component" value="Unassembled WGS sequence"/>
</dbReference>
<dbReference type="GO" id="GO:0016020">
    <property type="term" value="C:membrane"/>
    <property type="evidence" value="ECO:0007669"/>
    <property type="project" value="UniProtKB-SubCell"/>
</dbReference>
<comment type="similarity">
    <text evidence="2 7">Belongs to the major facilitator superfamily. Sugar transporter (TC 2.A.1.1) family.</text>
</comment>
<dbReference type="InterPro" id="IPR003663">
    <property type="entry name" value="Sugar/inositol_transpt"/>
</dbReference>
<dbReference type="GO" id="GO:0005351">
    <property type="term" value="F:carbohydrate:proton symporter activity"/>
    <property type="evidence" value="ECO:0007669"/>
    <property type="project" value="TreeGrafter"/>
</dbReference>
<feature type="transmembrane region" description="Helical" evidence="8">
    <location>
        <begin position="473"/>
        <end position="491"/>
    </location>
</feature>
<dbReference type="InterPro" id="IPR036259">
    <property type="entry name" value="MFS_trans_sf"/>
</dbReference>
<evidence type="ECO:0000256" key="8">
    <source>
        <dbReference type="SAM" id="Phobius"/>
    </source>
</evidence>
<name>A0A9P8XRZ7_9PEZI</name>
<dbReference type="AlphaFoldDB" id="A0A9P8XRZ7"/>
<sequence>MVASHVSDAPQPREAAVILTDAQEAAVEEKQMTLREGLRVCPKAIFWSLAMSTCIVMEGYDTFLLGNLYGQPAFRKQFGVLISAATDTYEIPAQWQAGLGNGSSCGQLIGLLLGGYCSERFGFHRTAIGSLAVITCLIFMQFFAPSLPVLLAGIVLFGIPLGMLQTTPIIYAQEVAPAVLRPYLTTYVNMFWAIGKLVGSGVLRGTLAIQGDLSWRITFAIQWLWPAILIPLLCFAPESPWWLVRKGRLADARGVLERLTTNTSRDDASGQSTHKAVAFNLDKQVALMLATTEHERAVLAQTSYAACFKGANLRRTLIVIGIYCVQVLSGNNLRSNSTYFLQQAGLPTSMSFNMTIVNNALALTGGLCTWILIPIWGRRPIYLYSLVMIPPPTNTNMSYSWAIGALLIASSFLYNCSMGTLTNTLCTEIPSTLLRSKSVVLARWCYSVMAIAGGSLTPYQLNKSAWNWGAKTGFFWAGGCLLGAVFAFFFVPETKGRPAAEIDVLFENNVSPRRFSETPVRIAEALDEGDIVKAV</sequence>
<keyword evidence="3 7" id="KW-0813">Transport</keyword>
<evidence type="ECO:0000259" key="9">
    <source>
        <dbReference type="PROSITE" id="PS50850"/>
    </source>
</evidence>
<dbReference type="PROSITE" id="PS50850">
    <property type="entry name" value="MFS"/>
    <property type="match status" value="1"/>
</dbReference>
<evidence type="ECO:0000256" key="6">
    <source>
        <dbReference type="ARBA" id="ARBA00023136"/>
    </source>
</evidence>
<comment type="caution">
    <text evidence="10">The sequence shown here is derived from an EMBL/GenBank/DDBJ whole genome shotgun (WGS) entry which is preliminary data.</text>
</comment>
<feature type="domain" description="Major facilitator superfamily (MFS) profile" evidence="9">
    <location>
        <begin position="47"/>
        <end position="495"/>
    </location>
</feature>
<dbReference type="Gene3D" id="1.20.1250.20">
    <property type="entry name" value="MFS general substrate transporter like domains"/>
    <property type="match status" value="1"/>
</dbReference>
<dbReference type="InterPro" id="IPR005828">
    <property type="entry name" value="MFS_sugar_transport-like"/>
</dbReference>
<protein>
    <submittedName>
        <fullName evidence="10">General substrate transporter</fullName>
    </submittedName>
</protein>
<keyword evidence="5 8" id="KW-1133">Transmembrane helix</keyword>
<dbReference type="PROSITE" id="PS00217">
    <property type="entry name" value="SUGAR_TRANSPORT_2"/>
    <property type="match status" value="1"/>
</dbReference>
<evidence type="ECO:0000256" key="7">
    <source>
        <dbReference type="RuleBase" id="RU003346"/>
    </source>
</evidence>
<evidence type="ECO:0000256" key="2">
    <source>
        <dbReference type="ARBA" id="ARBA00010992"/>
    </source>
</evidence>
<gene>
    <name evidence="10" type="ORF">B0I36DRAFT_398044</name>
</gene>
<organism evidence="10 11">
    <name type="scientific">Microdochium trichocladiopsis</name>
    <dbReference type="NCBI Taxonomy" id="1682393"/>
    <lineage>
        <taxon>Eukaryota</taxon>
        <taxon>Fungi</taxon>
        <taxon>Dikarya</taxon>
        <taxon>Ascomycota</taxon>
        <taxon>Pezizomycotina</taxon>
        <taxon>Sordariomycetes</taxon>
        <taxon>Xylariomycetidae</taxon>
        <taxon>Xylariales</taxon>
        <taxon>Microdochiaceae</taxon>
        <taxon>Microdochium</taxon>
    </lineage>
</organism>
<comment type="subcellular location">
    <subcellularLocation>
        <location evidence="1">Membrane</location>
        <topology evidence="1">Multi-pass membrane protein</topology>
    </subcellularLocation>
</comment>
<keyword evidence="4 8" id="KW-0812">Transmembrane</keyword>
<dbReference type="InterPro" id="IPR005829">
    <property type="entry name" value="Sugar_transporter_CS"/>
</dbReference>
<dbReference type="RefSeq" id="XP_046005387.1">
    <property type="nucleotide sequence ID" value="XM_046161602.1"/>
</dbReference>